<dbReference type="Proteomes" id="UP001302602">
    <property type="component" value="Unassembled WGS sequence"/>
</dbReference>
<feature type="compositionally biased region" description="Low complexity" evidence="1">
    <location>
        <begin position="216"/>
        <end position="230"/>
    </location>
</feature>
<dbReference type="GO" id="GO:0005886">
    <property type="term" value="C:plasma membrane"/>
    <property type="evidence" value="ECO:0007669"/>
    <property type="project" value="TreeGrafter"/>
</dbReference>
<feature type="transmembrane region" description="Helical" evidence="2">
    <location>
        <begin position="60"/>
        <end position="79"/>
    </location>
</feature>
<evidence type="ECO:0000256" key="1">
    <source>
        <dbReference type="SAM" id="MobiDB-lite"/>
    </source>
</evidence>
<dbReference type="InterPro" id="IPR037504">
    <property type="entry name" value="PSI_induc_2"/>
</dbReference>
<dbReference type="PANTHER" id="PTHR40018:SF1">
    <property type="entry name" value="[PSI+] INDUCTION PROTEIN 2"/>
    <property type="match status" value="1"/>
</dbReference>
<dbReference type="PANTHER" id="PTHR40018">
    <property type="entry name" value="[PSI+] INDUCTION PROTEIN 2"/>
    <property type="match status" value="1"/>
</dbReference>
<dbReference type="GeneID" id="87823775"/>
<organism evidence="3 4">
    <name type="scientific">Parathielavia appendiculata</name>
    <dbReference type="NCBI Taxonomy" id="2587402"/>
    <lineage>
        <taxon>Eukaryota</taxon>
        <taxon>Fungi</taxon>
        <taxon>Dikarya</taxon>
        <taxon>Ascomycota</taxon>
        <taxon>Pezizomycotina</taxon>
        <taxon>Sordariomycetes</taxon>
        <taxon>Sordariomycetidae</taxon>
        <taxon>Sordariales</taxon>
        <taxon>Chaetomiaceae</taxon>
        <taxon>Parathielavia</taxon>
    </lineage>
</organism>
<name>A0AAN6Z8B6_9PEZI</name>
<accession>A0AAN6Z8B6</accession>
<gene>
    <name evidence="3" type="ORF">N657DRAFT_36553</name>
</gene>
<dbReference type="GO" id="GO:0005935">
    <property type="term" value="C:cellular bud neck"/>
    <property type="evidence" value="ECO:0007669"/>
    <property type="project" value="TreeGrafter"/>
</dbReference>
<keyword evidence="4" id="KW-1185">Reference proteome</keyword>
<keyword evidence="2" id="KW-1133">Transmembrane helix</keyword>
<feature type="compositionally biased region" description="Polar residues" evidence="1">
    <location>
        <begin position="465"/>
        <end position="480"/>
    </location>
</feature>
<feature type="region of interest" description="Disordered" evidence="1">
    <location>
        <begin position="216"/>
        <end position="261"/>
    </location>
</feature>
<evidence type="ECO:0008006" key="5">
    <source>
        <dbReference type="Google" id="ProtNLM"/>
    </source>
</evidence>
<reference evidence="3" key="1">
    <citation type="journal article" date="2023" name="Mol. Phylogenet. Evol.">
        <title>Genome-scale phylogeny and comparative genomics of the fungal order Sordariales.</title>
        <authorList>
            <person name="Hensen N."/>
            <person name="Bonometti L."/>
            <person name="Westerberg I."/>
            <person name="Brannstrom I.O."/>
            <person name="Guillou S."/>
            <person name="Cros-Aarteil S."/>
            <person name="Calhoun S."/>
            <person name="Haridas S."/>
            <person name="Kuo A."/>
            <person name="Mondo S."/>
            <person name="Pangilinan J."/>
            <person name="Riley R."/>
            <person name="LaButti K."/>
            <person name="Andreopoulos B."/>
            <person name="Lipzen A."/>
            <person name="Chen C."/>
            <person name="Yan M."/>
            <person name="Daum C."/>
            <person name="Ng V."/>
            <person name="Clum A."/>
            <person name="Steindorff A."/>
            <person name="Ohm R.A."/>
            <person name="Martin F."/>
            <person name="Silar P."/>
            <person name="Natvig D.O."/>
            <person name="Lalanne C."/>
            <person name="Gautier V."/>
            <person name="Ament-Velasquez S.L."/>
            <person name="Kruys A."/>
            <person name="Hutchinson M.I."/>
            <person name="Powell A.J."/>
            <person name="Barry K."/>
            <person name="Miller A.N."/>
            <person name="Grigoriev I.V."/>
            <person name="Debuchy R."/>
            <person name="Gladieux P."/>
            <person name="Hiltunen Thoren M."/>
            <person name="Johannesson H."/>
        </authorList>
    </citation>
    <scope>NUCLEOTIDE SEQUENCE</scope>
    <source>
        <strain evidence="3">CBS 731.68</strain>
    </source>
</reference>
<protein>
    <recommendedName>
        <fullName evidence="5">Fibroin-3 related protein</fullName>
    </recommendedName>
</protein>
<sequence>MPAVDVAMETSLRRGFLDLFVASLRPAFERRDIAGTVSDVKTAFSSWDNCMQVTYCKWPVIALIIIGGLIIFSVVWCIIRCACCGLSCCCSCFSCLKCCGDCCGCCDPPRGSRRKYLDEPYIPPNHGYKAQEPMHAGFAGPTAPAAPKGPEFAQFATFDASGKKDEDALPQMPSWEGAEHKKVLVEEEAVEMNALKKPEAAGQVAGAGAMGAAVGTVSPVSSRSPVNRSPYGPPGAGPSSDGLFAASAIGNNDPYAQGTPGYNQPVMAYSEPGQGYGMPGATMSPGPRSPHAYNNDGYNDGYNHGGYGQAHDYPNPLPAAGTYDNYGTAQHQPYDNYQTYNSPVDQGCGAAAHRSNQIAYEMDATPCHSPEPRSSAAPHELYGAETRRTPAPQGQYTTGGYGAAESRRSPAPQGQYGAGYTAESRRSPAPQGDYARRSPRSQADYKSGGSRSGYDSRPYGGGSSAWATPQRQYSHNSNENGMHPPSSHGPAPPLRNNAGFDSTSGYSRPPPAGDITASKSVGSGGGGYRQLASPPVEEQGGAAYPGYKPYHPAT</sequence>
<evidence type="ECO:0000313" key="3">
    <source>
        <dbReference type="EMBL" id="KAK4128706.1"/>
    </source>
</evidence>
<comment type="caution">
    <text evidence="3">The sequence shown here is derived from an EMBL/GenBank/DDBJ whole genome shotgun (WGS) entry which is preliminary data.</text>
</comment>
<feature type="region of interest" description="Disordered" evidence="1">
    <location>
        <begin position="385"/>
        <end position="554"/>
    </location>
</feature>
<proteinExistence type="predicted"/>
<keyword evidence="2" id="KW-0812">Transmembrane</keyword>
<evidence type="ECO:0000256" key="2">
    <source>
        <dbReference type="SAM" id="Phobius"/>
    </source>
</evidence>
<dbReference type="AlphaFoldDB" id="A0AAN6Z8B6"/>
<dbReference type="RefSeq" id="XP_062652477.1">
    <property type="nucleotide sequence ID" value="XM_062787005.1"/>
</dbReference>
<reference evidence="3" key="2">
    <citation type="submission" date="2023-05" db="EMBL/GenBank/DDBJ databases">
        <authorList>
            <consortium name="Lawrence Berkeley National Laboratory"/>
            <person name="Steindorff A."/>
            <person name="Hensen N."/>
            <person name="Bonometti L."/>
            <person name="Westerberg I."/>
            <person name="Brannstrom I.O."/>
            <person name="Guillou S."/>
            <person name="Cros-Aarteil S."/>
            <person name="Calhoun S."/>
            <person name="Haridas S."/>
            <person name="Kuo A."/>
            <person name="Mondo S."/>
            <person name="Pangilinan J."/>
            <person name="Riley R."/>
            <person name="Labutti K."/>
            <person name="Andreopoulos B."/>
            <person name="Lipzen A."/>
            <person name="Chen C."/>
            <person name="Yanf M."/>
            <person name="Daum C."/>
            <person name="Ng V."/>
            <person name="Clum A."/>
            <person name="Ohm R."/>
            <person name="Martin F."/>
            <person name="Silar P."/>
            <person name="Natvig D."/>
            <person name="Lalanne C."/>
            <person name="Gautier V."/>
            <person name="Ament-Velasquez S.L."/>
            <person name="Kruys A."/>
            <person name="Hutchinson M.I."/>
            <person name="Powell A.J."/>
            <person name="Barry K."/>
            <person name="Miller A.N."/>
            <person name="Grigoriev I.V."/>
            <person name="Debuchy R."/>
            <person name="Gladieux P."/>
            <person name="Thoren M.H."/>
            <person name="Johannesson H."/>
        </authorList>
    </citation>
    <scope>NUCLEOTIDE SEQUENCE</scope>
    <source>
        <strain evidence="3">CBS 731.68</strain>
    </source>
</reference>
<evidence type="ECO:0000313" key="4">
    <source>
        <dbReference type="Proteomes" id="UP001302602"/>
    </source>
</evidence>
<dbReference type="EMBL" id="MU853223">
    <property type="protein sequence ID" value="KAK4128706.1"/>
    <property type="molecule type" value="Genomic_DNA"/>
</dbReference>
<keyword evidence="2" id="KW-0472">Membrane</keyword>